<proteinExistence type="inferred from homology"/>
<evidence type="ECO:0000256" key="5">
    <source>
        <dbReference type="ARBA" id="ARBA00023139"/>
    </source>
</evidence>
<name>A0ABU5IRR1_9BURK</name>
<evidence type="ECO:0000256" key="6">
    <source>
        <dbReference type="ARBA" id="ARBA00023288"/>
    </source>
</evidence>
<comment type="similarity">
    <text evidence="1">Belongs to the EcnA/EcnB lipoprotein family.</text>
</comment>
<keyword evidence="8" id="KW-1185">Reference proteome</keyword>
<dbReference type="Proteomes" id="UP001293718">
    <property type="component" value="Unassembled WGS sequence"/>
</dbReference>
<evidence type="ECO:0000256" key="4">
    <source>
        <dbReference type="ARBA" id="ARBA00023136"/>
    </source>
</evidence>
<dbReference type="EMBL" id="JAXOJX010000128">
    <property type="protein sequence ID" value="MDZ5461588.1"/>
    <property type="molecule type" value="Genomic_DNA"/>
</dbReference>
<protein>
    <submittedName>
        <fullName evidence="7">Entericidin A/B family lipoprotein</fullName>
    </submittedName>
</protein>
<evidence type="ECO:0000313" key="7">
    <source>
        <dbReference type="EMBL" id="MDZ5461588.1"/>
    </source>
</evidence>
<dbReference type="InterPro" id="IPR012556">
    <property type="entry name" value="Entericidin"/>
</dbReference>
<reference evidence="7 8" key="1">
    <citation type="submission" date="2023-11" db="EMBL/GenBank/DDBJ databases">
        <title>Draft genome of Azohydromonas lata strain H1 (DSM1123), a polyhydroxyalkanoate producer.</title>
        <authorList>
            <person name="Traversa D."/>
            <person name="D'Addabbo P."/>
            <person name="Pazzani C."/>
            <person name="Manzari C."/>
            <person name="Chiara M."/>
            <person name="Scrascia M."/>
        </authorList>
    </citation>
    <scope>NUCLEOTIDE SEQUENCE [LARGE SCALE GENOMIC DNA]</scope>
    <source>
        <strain evidence="7 8">H1</strain>
    </source>
</reference>
<evidence type="ECO:0000256" key="3">
    <source>
        <dbReference type="ARBA" id="ARBA00022729"/>
    </source>
</evidence>
<evidence type="ECO:0000256" key="2">
    <source>
        <dbReference type="ARBA" id="ARBA00022475"/>
    </source>
</evidence>
<dbReference type="RefSeq" id="WP_084267484.1">
    <property type="nucleotide sequence ID" value="NZ_JAXOJX010000128.1"/>
</dbReference>
<keyword evidence="5" id="KW-0564">Palmitate</keyword>
<sequence>MKRVIASLLLLGLLAGCNTIQGMGRDIKAAGGAIENASRTK</sequence>
<dbReference type="Pfam" id="PF08085">
    <property type="entry name" value="Entericidin"/>
    <property type="match status" value="1"/>
</dbReference>
<evidence type="ECO:0000313" key="8">
    <source>
        <dbReference type="Proteomes" id="UP001293718"/>
    </source>
</evidence>
<keyword evidence="3" id="KW-0732">Signal</keyword>
<evidence type="ECO:0000256" key="1">
    <source>
        <dbReference type="ARBA" id="ARBA00010296"/>
    </source>
</evidence>
<keyword evidence="6 7" id="KW-0449">Lipoprotein</keyword>
<gene>
    <name evidence="7" type="ORF">SM757_33935</name>
</gene>
<accession>A0ABU5IRR1</accession>
<keyword evidence="2" id="KW-1003">Cell membrane</keyword>
<organism evidence="7 8">
    <name type="scientific">Azohydromonas lata</name>
    <dbReference type="NCBI Taxonomy" id="45677"/>
    <lineage>
        <taxon>Bacteria</taxon>
        <taxon>Pseudomonadati</taxon>
        <taxon>Pseudomonadota</taxon>
        <taxon>Betaproteobacteria</taxon>
        <taxon>Burkholderiales</taxon>
        <taxon>Sphaerotilaceae</taxon>
        <taxon>Azohydromonas</taxon>
    </lineage>
</organism>
<dbReference type="PROSITE" id="PS51257">
    <property type="entry name" value="PROKAR_LIPOPROTEIN"/>
    <property type="match status" value="1"/>
</dbReference>
<keyword evidence="4" id="KW-0472">Membrane</keyword>
<comment type="caution">
    <text evidence="7">The sequence shown here is derived from an EMBL/GenBank/DDBJ whole genome shotgun (WGS) entry which is preliminary data.</text>
</comment>